<dbReference type="PANTHER" id="PTHR12749:SF0">
    <property type="entry name" value="DNA EXCISION REPAIR PROTEIN ERCC-1"/>
    <property type="match status" value="1"/>
</dbReference>
<dbReference type="CDD" id="cd22325">
    <property type="entry name" value="ERCC1_C-like"/>
    <property type="match status" value="1"/>
</dbReference>
<dbReference type="Pfam" id="PF03834">
    <property type="entry name" value="Rad10"/>
    <property type="match status" value="1"/>
</dbReference>
<keyword evidence="3" id="KW-0227">DNA damage</keyword>
<dbReference type="GO" id="GO:0032204">
    <property type="term" value="P:regulation of telomere maintenance"/>
    <property type="evidence" value="ECO:0007669"/>
    <property type="project" value="UniProtKB-ARBA"/>
</dbReference>
<dbReference type="InterPro" id="IPR004579">
    <property type="entry name" value="ERCC1/RAD10/SWI10"/>
</dbReference>
<dbReference type="GO" id="GO:0000110">
    <property type="term" value="C:nucleotide-excision repair factor 1 complex"/>
    <property type="evidence" value="ECO:0007669"/>
    <property type="project" value="TreeGrafter"/>
</dbReference>
<dbReference type="FunFam" id="3.40.50.10130:FF:000001">
    <property type="entry name" value="DNA excision repair protein ERCC-1"/>
    <property type="match status" value="1"/>
</dbReference>
<dbReference type="GO" id="GO:0070522">
    <property type="term" value="C:ERCC4-ERCC1 complex"/>
    <property type="evidence" value="ECO:0007669"/>
    <property type="project" value="TreeGrafter"/>
</dbReference>
<evidence type="ECO:0000256" key="6">
    <source>
        <dbReference type="ARBA" id="ARBA00023242"/>
    </source>
</evidence>
<dbReference type="SUPFAM" id="SSF52980">
    <property type="entry name" value="Restriction endonuclease-like"/>
    <property type="match status" value="1"/>
</dbReference>
<evidence type="ECO:0000256" key="7">
    <source>
        <dbReference type="ARBA" id="ARBA00054210"/>
    </source>
</evidence>
<dbReference type="OMA" id="PHCVLVH"/>
<dbReference type="GO" id="GO:0006302">
    <property type="term" value="P:double-strand break repair"/>
    <property type="evidence" value="ECO:0007669"/>
    <property type="project" value="UniProtKB-ARBA"/>
</dbReference>
<protein>
    <recommendedName>
        <fullName evidence="8">DNA excision repair protein ERCC-1</fullName>
    </recommendedName>
</protein>
<comment type="function">
    <text evidence="7">Non-catalytic component of a structure-specific DNA repair endonuclease responsible for the 5'-incision during DNA repair. Responsible, in conjunction with SLX4, for the first step in the repair of interstrand cross-links (ICL). Participates in the processing of anaphase bridge-generating DNA structures, which consist in incompletely processed DNA lesions arising during S or G2 phase, and can result in cytokinesis failure. Also required for homology-directed repair (HDR) of DNA double-strand breaks, in conjunction with SLX4.</text>
</comment>
<dbReference type="InterPro" id="IPR011335">
    <property type="entry name" value="Restrct_endonuc-II-like"/>
</dbReference>
<comment type="similarity">
    <text evidence="2">Belongs to the ERCC1/RAD10/SWI10 family.</text>
</comment>
<evidence type="ECO:0000256" key="1">
    <source>
        <dbReference type="ARBA" id="ARBA00004123"/>
    </source>
</evidence>
<comment type="subcellular location">
    <subcellularLocation>
        <location evidence="1">Nucleus</location>
    </subcellularLocation>
</comment>
<evidence type="ECO:0000256" key="4">
    <source>
        <dbReference type="ARBA" id="ARBA00023125"/>
    </source>
</evidence>
<evidence type="ECO:0000256" key="5">
    <source>
        <dbReference type="ARBA" id="ARBA00023204"/>
    </source>
</evidence>
<sequence>MENRQDVEMLEATTSANASISVRKTNTASASSSSSLPVPSAAGGGPLSKGSILVNPRQRGNPVLKHIRSVPWEYDPNIQPDYVVGATACVLFLSIRYHNLHPDYIHDRLKELRGAYDLRVLLVQVDVADPYPILKTLSHIAMLADLTILMAHGAEEAAKILENYKVYENKPPELIQEKQDPSIMQQVIDSLTSIRSVNKTDAMTLLRVFGSLDSLIEASPDKIALCPGIGPQKAQRIFSALHEKFKLT</sequence>
<dbReference type="PANTHER" id="PTHR12749">
    <property type="entry name" value="EXCISION REPAIR CROSS-COMPLEMENTING 1 ERCC1"/>
    <property type="match status" value="1"/>
</dbReference>
<dbReference type="Proteomes" id="UP000198287">
    <property type="component" value="Unassembled WGS sequence"/>
</dbReference>
<feature type="compositionally biased region" description="Low complexity" evidence="9">
    <location>
        <begin position="28"/>
        <end position="41"/>
    </location>
</feature>
<dbReference type="GO" id="GO:0070914">
    <property type="term" value="P:UV-damage excision repair"/>
    <property type="evidence" value="ECO:0007669"/>
    <property type="project" value="TreeGrafter"/>
</dbReference>
<dbReference type="InterPro" id="IPR010994">
    <property type="entry name" value="RuvA_2-like"/>
</dbReference>
<reference evidence="11 12" key="1">
    <citation type="submission" date="2015-12" db="EMBL/GenBank/DDBJ databases">
        <title>The genome of Folsomia candida.</title>
        <authorList>
            <person name="Faddeeva A."/>
            <person name="Derks M.F."/>
            <person name="Anvar Y."/>
            <person name="Smit S."/>
            <person name="Van Straalen N."/>
            <person name="Roelofs D."/>
        </authorList>
    </citation>
    <scope>NUCLEOTIDE SEQUENCE [LARGE SCALE GENOMIC DNA]</scope>
    <source>
        <strain evidence="11 12">VU population</strain>
        <tissue evidence="11">Whole body</tissue>
    </source>
</reference>
<evidence type="ECO:0000256" key="9">
    <source>
        <dbReference type="SAM" id="MobiDB-lite"/>
    </source>
</evidence>
<dbReference type="GO" id="GO:0003697">
    <property type="term" value="F:single-stranded DNA binding"/>
    <property type="evidence" value="ECO:0007669"/>
    <property type="project" value="TreeGrafter"/>
</dbReference>
<evidence type="ECO:0000256" key="3">
    <source>
        <dbReference type="ARBA" id="ARBA00022763"/>
    </source>
</evidence>
<dbReference type="GO" id="GO:0003684">
    <property type="term" value="F:damaged DNA binding"/>
    <property type="evidence" value="ECO:0007669"/>
    <property type="project" value="InterPro"/>
</dbReference>
<evidence type="ECO:0000256" key="8">
    <source>
        <dbReference type="ARBA" id="ARBA00071993"/>
    </source>
</evidence>
<dbReference type="GO" id="GO:0006312">
    <property type="term" value="P:mitotic recombination"/>
    <property type="evidence" value="ECO:0007669"/>
    <property type="project" value="TreeGrafter"/>
</dbReference>
<dbReference type="Gene3D" id="3.40.50.10130">
    <property type="match status" value="1"/>
</dbReference>
<name>A0A226F7N9_FOLCA</name>
<comment type="caution">
    <text evidence="11">The sequence shown here is derived from an EMBL/GenBank/DDBJ whole genome shotgun (WGS) entry which is preliminary data.</text>
</comment>
<dbReference type="GO" id="GO:0006289">
    <property type="term" value="P:nucleotide-excision repair"/>
    <property type="evidence" value="ECO:0007669"/>
    <property type="project" value="UniProtKB-ARBA"/>
</dbReference>
<dbReference type="NCBIfam" id="TIGR00597">
    <property type="entry name" value="rad10"/>
    <property type="match status" value="1"/>
</dbReference>
<dbReference type="STRING" id="158441.A0A226F7N9"/>
<dbReference type="AlphaFoldDB" id="A0A226F7N9"/>
<dbReference type="FunFam" id="1.10.150.20:FF:000017">
    <property type="entry name" value="DNA excision repair protein ERCC-1"/>
    <property type="match status" value="1"/>
</dbReference>
<dbReference type="Pfam" id="PF14520">
    <property type="entry name" value="HHH_5"/>
    <property type="match status" value="1"/>
</dbReference>
<organism evidence="11 12">
    <name type="scientific">Folsomia candida</name>
    <name type="common">Springtail</name>
    <dbReference type="NCBI Taxonomy" id="158441"/>
    <lineage>
        <taxon>Eukaryota</taxon>
        <taxon>Metazoa</taxon>
        <taxon>Ecdysozoa</taxon>
        <taxon>Arthropoda</taxon>
        <taxon>Hexapoda</taxon>
        <taxon>Collembola</taxon>
        <taxon>Entomobryomorpha</taxon>
        <taxon>Isotomoidea</taxon>
        <taxon>Isotomidae</taxon>
        <taxon>Proisotominae</taxon>
        <taxon>Folsomia</taxon>
    </lineage>
</organism>
<gene>
    <name evidence="11" type="ORF">Fcan01_02044</name>
</gene>
<dbReference type="SUPFAM" id="SSF47781">
    <property type="entry name" value="RuvA domain 2-like"/>
    <property type="match status" value="1"/>
</dbReference>
<evidence type="ECO:0000313" key="12">
    <source>
        <dbReference type="Proteomes" id="UP000198287"/>
    </source>
</evidence>
<evidence type="ECO:0000259" key="10">
    <source>
        <dbReference type="Pfam" id="PF03834"/>
    </source>
</evidence>
<keyword evidence="5" id="KW-0234">DNA repair</keyword>
<dbReference type="Gene3D" id="1.10.150.20">
    <property type="entry name" value="5' to 3' exonuclease, C-terminal subdomain"/>
    <property type="match status" value="1"/>
</dbReference>
<proteinExistence type="inferred from homology"/>
<dbReference type="EMBL" id="LNIX01000001">
    <property type="protein sequence ID" value="OXA64886.1"/>
    <property type="molecule type" value="Genomic_DNA"/>
</dbReference>
<keyword evidence="6" id="KW-0539">Nucleus</keyword>
<evidence type="ECO:0000313" key="11">
    <source>
        <dbReference type="EMBL" id="OXA64886.1"/>
    </source>
</evidence>
<evidence type="ECO:0000256" key="2">
    <source>
        <dbReference type="ARBA" id="ARBA00008283"/>
    </source>
</evidence>
<dbReference type="OrthoDB" id="10262814at2759"/>
<feature type="region of interest" description="Disordered" evidence="9">
    <location>
        <begin position="28"/>
        <end position="56"/>
    </location>
</feature>
<keyword evidence="12" id="KW-1185">Reference proteome</keyword>
<feature type="domain" description="ERCC1-like central" evidence="10">
    <location>
        <begin position="51"/>
        <end position="165"/>
    </location>
</feature>
<keyword evidence="4" id="KW-0238">DNA-binding</keyword>
<dbReference type="InterPro" id="IPR047260">
    <property type="entry name" value="ERCC1-like_central_dom"/>
</dbReference>
<accession>A0A226F7N9</accession>